<feature type="region of interest" description="Disordered" evidence="1">
    <location>
        <begin position="594"/>
        <end position="616"/>
    </location>
</feature>
<dbReference type="Gene3D" id="2.60.40.3650">
    <property type="match status" value="1"/>
</dbReference>
<sequence length="616" mass="68807">MKPVHICYSIRPSHPEAHLFEVRCTVREADPAGQCFALPAWIPGSYLIRDFARHVVAIRAESAGKPVALEKIDKHTWRAAPLGKAQALTVISEIYAWDLSVRGAHLDQTHAFFNGSSVFLRALGHEHRPCLVDIQRPLGTAFQDWRVATALPRALGERGAARQHGFGLYRAASYDELIDHPVEMGTFTLAAFTACGVPHEIAISGRHDCDLTRLTTDLTRICEWQIRFFGEPAPMRRYLFLVTAVGDAYGGLEHRASTALLCARDDLPYPGMKGLPERYRTFLGLCSHEYFHAWNVKRIRPAAFTAYNLDSENYTTLLWAFEGFTSYYDDLTLLRCGLIKAKKWLELVAKTIDRVQREPGRQRQTLAQSSFDAWTKYYRPDENTPNAVVNYYAKGALVALALDLTLRAETDSRVSLDDVMRTLWERHGERDDYRGPGVGDEDIRLIAENLSGLDLRRFFADAVHGTPELALASLLKPFGIVLKRTAASATPTLGARTSTEGNDVRLATVYEGSPAQVAGLSAGDLLLAIDGLRVTPLGLERLLCRRKSGDTIRVHAFRRDELMEFSVQLGPPASDSHKLNRKVRVNPLRKRWLQGHRASPDAHSASIDPPLPHDTT</sequence>
<dbReference type="InterPro" id="IPR036034">
    <property type="entry name" value="PDZ_sf"/>
</dbReference>
<accession>C7RQS7</accession>
<proteinExistence type="predicted"/>
<dbReference type="MEROPS" id="M61.002"/>
<gene>
    <name evidence="3" type="ordered locus">CAP2UW1_1091</name>
</gene>
<dbReference type="SMART" id="SM00228">
    <property type="entry name" value="PDZ"/>
    <property type="match status" value="1"/>
</dbReference>
<evidence type="ECO:0000259" key="2">
    <source>
        <dbReference type="PROSITE" id="PS50106"/>
    </source>
</evidence>
<dbReference type="InterPro" id="IPR001478">
    <property type="entry name" value="PDZ"/>
</dbReference>
<reference evidence="3" key="1">
    <citation type="submission" date="2009-08" db="EMBL/GenBank/DDBJ databases">
        <authorList>
            <consortium name="US DOE Joint Genome Institute"/>
            <person name="Lucas S."/>
            <person name="Copeland A."/>
            <person name="Lapidus A."/>
            <person name="Glavina del Rio T."/>
            <person name="Dalin E."/>
            <person name="Tice H."/>
            <person name="Bruce D."/>
            <person name="Barry K."/>
            <person name="Pitluck S."/>
            <person name="Lowry S."/>
            <person name="Larimer F."/>
            <person name="Land M."/>
            <person name="Hauser L."/>
            <person name="Kyrpides N."/>
            <person name="Ivanova N."/>
            <person name="McMahon K.D."/>
            <person name="Hugenholtz P."/>
        </authorList>
    </citation>
    <scope>NUCLEOTIDE SEQUENCE</scope>
    <source>
        <strain evidence="3">UW-1</strain>
    </source>
</reference>
<dbReference type="InterPro" id="IPR024191">
    <property type="entry name" value="Peptidase_M61"/>
</dbReference>
<dbReference type="STRING" id="522306.CAP2UW1_1091"/>
<dbReference type="InterPro" id="IPR027268">
    <property type="entry name" value="Peptidase_M4/M1_CTD_sf"/>
</dbReference>
<dbReference type="OrthoDB" id="9778516at2"/>
<dbReference type="EMBL" id="CP001715">
    <property type="protein sequence ID" value="ACV34425.1"/>
    <property type="molecule type" value="Genomic_DNA"/>
</dbReference>
<dbReference type="InterPro" id="IPR007963">
    <property type="entry name" value="Peptidase_M61_catalytic"/>
</dbReference>
<dbReference type="Gene3D" id="2.30.42.10">
    <property type="match status" value="1"/>
</dbReference>
<feature type="domain" description="PDZ" evidence="2">
    <location>
        <begin position="479"/>
        <end position="531"/>
    </location>
</feature>
<dbReference type="AlphaFoldDB" id="C7RQS7"/>
<dbReference type="KEGG" id="app:CAP2UW1_1091"/>
<dbReference type="SUPFAM" id="SSF50156">
    <property type="entry name" value="PDZ domain-like"/>
    <property type="match status" value="1"/>
</dbReference>
<dbReference type="PROSITE" id="PS50106">
    <property type="entry name" value="PDZ"/>
    <property type="match status" value="1"/>
</dbReference>
<dbReference type="HOGENOM" id="CLU_022755_0_1_4"/>
<evidence type="ECO:0000313" key="3">
    <source>
        <dbReference type="EMBL" id="ACV34425.1"/>
    </source>
</evidence>
<dbReference type="PIRSF" id="PIRSF016493">
    <property type="entry name" value="Glycyl_aminpptds"/>
    <property type="match status" value="1"/>
</dbReference>
<dbReference type="SUPFAM" id="SSF55486">
    <property type="entry name" value="Metalloproteases ('zincins'), catalytic domain"/>
    <property type="match status" value="1"/>
</dbReference>
<protein>
    <submittedName>
        <fullName evidence="3">Peptidase M61 domain protein</fullName>
    </submittedName>
</protein>
<evidence type="ECO:0000256" key="1">
    <source>
        <dbReference type="SAM" id="MobiDB-lite"/>
    </source>
</evidence>
<dbReference type="Pfam" id="PF17899">
    <property type="entry name" value="Peptidase_M61_N"/>
    <property type="match status" value="1"/>
</dbReference>
<dbReference type="Pfam" id="PF13180">
    <property type="entry name" value="PDZ_2"/>
    <property type="match status" value="1"/>
</dbReference>
<dbReference type="Gene3D" id="1.10.390.10">
    <property type="entry name" value="Neutral Protease Domain 2"/>
    <property type="match status" value="1"/>
</dbReference>
<dbReference type="InterPro" id="IPR040756">
    <property type="entry name" value="Peptidase_M61_N"/>
</dbReference>
<dbReference type="eggNOG" id="COG3975">
    <property type="taxonomic scope" value="Bacteria"/>
</dbReference>
<dbReference type="Pfam" id="PF05299">
    <property type="entry name" value="Peptidase_M61"/>
    <property type="match status" value="1"/>
</dbReference>
<organism evidence="3">
    <name type="scientific">Accumulibacter regalis</name>
    <dbReference type="NCBI Taxonomy" id="522306"/>
    <lineage>
        <taxon>Bacteria</taxon>
        <taxon>Pseudomonadati</taxon>
        <taxon>Pseudomonadota</taxon>
        <taxon>Betaproteobacteria</taxon>
        <taxon>Candidatus Accumulibacter</taxon>
    </lineage>
</organism>
<name>C7RQS7_ACCRE</name>
<reference evidence="3" key="2">
    <citation type="submission" date="2009-09" db="EMBL/GenBank/DDBJ databases">
        <title>Complete sequence of chromosome of Candidatus Accumulibacter phosphatis clade IIA str. UW-1.</title>
        <authorList>
            <consortium name="US DOE Joint Genome Institute"/>
            <person name="Martin H.G."/>
            <person name="Ivanova N."/>
            <person name="Kunin V."/>
            <person name="Warnecke F."/>
            <person name="Barry K."/>
            <person name="He S."/>
            <person name="Salamov A."/>
            <person name="Szeto E."/>
            <person name="Dalin E."/>
            <person name="Pangilinan J.L."/>
            <person name="Lapidus A."/>
            <person name="Lowry S."/>
            <person name="Kyrpides N.C."/>
            <person name="McMahon K.D."/>
            <person name="Hugenholtz P."/>
        </authorList>
    </citation>
    <scope>NUCLEOTIDE SEQUENCE [LARGE SCALE GENOMIC DNA]</scope>
    <source>
        <strain evidence="3">UW-1</strain>
    </source>
</reference>